<feature type="transmembrane region" description="Helical" evidence="1">
    <location>
        <begin position="523"/>
        <end position="545"/>
    </location>
</feature>
<keyword evidence="1" id="KW-1133">Transmembrane helix</keyword>
<evidence type="ECO:0000313" key="3">
    <source>
        <dbReference type="EMBL" id="EJT49836.1"/>
    </source>
</evidence>
<evidence type="ECO:0000256" key="1">
    <source>
        <dbReference type="SAM" id="Phobius"/>
    </source>
</evidence>
<keyword evidence="1" id="KW-0472">Membrane</keyword>
<name>J5T9A0_TRIAS</name>
<dbReference type="PANTHER" id="PTHR45662">
    <property type="entry name" value="PHOSPHATIDYLINOSITIDE PHOSPHATASE SAC1"/>
    <property type="match status" value="1"/>
</dbReference>
<dbReference type="PROSITE" id="PS50275">
    <property type="entry name" value="SAC"/>
    <property type="match status" value="2"/>
</dbReference>
<organism evidence="3 4">
    <name type="scientific">Trichosporon asahii var. asahii (strain ATCC 90039 / CBS 2479 / JCM 2466 / KCTC 7840 / NBRC 103889/ NCYC 2677 / UAMH 7654)</name>
    <name type="common">Yeast</name>
    <dbReference type="NCBI Taxonomy" id="1186058"/>
    <lineage>
        <taxon>Eukaryota</taxon>
        <taxon>Fungi</taxon>
        <taxon>Dikarya</taxon>
        <taxon>Basidiomycota</taxon>
        <taxon>Agaricomycotina</taxon>
        <taxon>Tremellomycetes</taxon>
        <taxon>Trichosporonales</taxon>
        <taxon>Trichosporonaceae</taxon>
        <taxon>Trichosporon</taxon>
    </lineage>
</organism>
<proteinExistence type="predicted"/>
<dbReference type="EMBL" id="ALBS01000145">
    <property type="protein sequence ID" value="EJT49836.1"/>
    <property type="molecule type" value="Genomic_DNA"/>
</dbReference>
<sequence length="605" mass="68041">MGFNCAPTFNVYVSPSAYVFEPSSSTVAVGDSGISEKDVRESLHVDRKTVSSAIPLGRDKVITCYGIMGMITLATTDYLVIITQREPSCRLLSHPIFLATDFRLLPLNPQSSTQAILGNPIEKELISLVEQGLKAGNIWFSYGWDLTNTLQRQQEQQDAGMGPGKAPLWQRADERFFWNRFLQDRLIDATESGTDLSRFILPVMFGYGRERMSFVQVRGSVPIFWVEINNLRYKPDLQIMEVPETAEAFRSHMTDLVQQYGDIELVNLVNQKGYEQPVKEGFERAMALTAMDPKLAQHCHYLYFDFHAECKGMRFDRIQLLIDQLSDQLNKDGWYSGSAPVSAGYGAAAGPTKELKKQTGVIRSNCMDCLDRTNVAQSALGKWALNNQLRDAGILSIKETVDVHPEFMSVFRNVWADHADTISKAYSGTGALKTDFTRTGKRTKAGLLQDGYNSVMRYVKNNFFDGDRQDAYDLITGSWVARRGAIPPLSDTRPLLHRSMPYIFLFALAMILAALTLPRSSDWSIASFLLLWFLLLAISGTFMWGNGTHYVAWPRLNPPHAILNYSGNGFRSKQRGRGMSISKIVPVKKRRGDEIEMKRKGALID</sequence>
<gene>
    <name evidence="3" type="ORF">A1Q1_00988</name>
</gene>
<evidence type="ECO:0000313" key="4">
    <source>
        <dbReference type="Proteomes" id="UP000002748"/>
    </source>
</evidence>
<keyword evidence="1" id="KW-0812">Transmembrane</keyword>
<dbReference type="InterPro" id="IPR002013">
    <property type="entry name" value="SAC_dom"/>
</dbReference>
<dbReference type="VEuPathDB" id="FungiDB:A1Q1_00988"/>
<feature type="transmembrane region" description="Helical" evidence="1">
    <location>
        <begin position="499"/>
        <end position="517"/>
    </location>
</feature>
<accession>J5T9A0</accession>
<feature type="domain" description="SAC" evidence="2">
    <location>
        <begin position="190"/>
        <end position="428"/>
    </location>
</feature>
<dbReference type="Proteomes" id="UP000002748">
    <property type="component" value="Unassembled WGS sequence"/>
</dbReference>
<feature type="domain" description="SAC" evidence="2">
    <location>
        <begin position="129"/>
        <end position="188"/>
    </location>
</feature>
<dbReference type="PANTHER" id="PTHR45662:SF2">
    <property type="entry name" value="PHOSPHATIDYLINOSITOL-3-PHOSPHATASE SAC1"/>
    <property type="match status" value="1"/>
</dbReference>
<dbReference type="HOGENOM" id="CLU_003016_7_4_1"/>
<protein>
    <submittedName>
        <fullName evidence="3">Inositol/phosphatidylinositol phosphatase</fullName>
    </submittedName>
</protein>
<dbReference type="KEGG" id="tasa:A1Q1_00988"/>
<dbReference type="OrthoDB" id="405996at2759"/>
<dbReference type="Pfam" id="PF02383">
    <property type="entry name" value="Syja_N"/>
    <property type="match status" value="2"/>
</dbReference>
<evidence type="ECO:0000259" key="2">
    <source>
        <dbReference type="PROSITE" id="PS50275"/>
    </source>
</evidence>
<dbReference type="GO" id="GO:0046856">
    <property type="term" value="P:phosphatidylinositol dephosphorylation"/>
    <property type="evidence" value="ECO:0007669"/>
    <property type="project" value="TreeGrafter"/>
</dbReference>
<dbReference type="GeneID" id="25984502"/>
<dbReference type="GO" id="GO:0005783">
    <property type="term" value="C:endoplasmic reticulum"/>
    <property type="evidence" value="ECO:0007669"/>
    <property type="project" value="TreeGrafter"/>
</dbReference>
<dbReference type="AlphaFoldDB" id="J5T9A0"/>
<dbReference type="GO" id="GO:0043812">
    <property type="term" value="F:phosphatidylinositol-4-phosphate phosphatase activity"/>
    <property type="evidence" value="ECO:0007669"/>
    <property type="project" value="TreeGrafter"/>
</dbReference>
<comment type="caution">
    <text evidence="3">The sequence shown here is derived from an EMBL/GenBank/DDBJ whole genome shotgun (WGS) entry which is preliminary data.</text>
</comment>
<reference evidence="3 4" key="1">
    <citation type="journal article" date="2012" name="Eukaryot. Cell">
        <title>Draft genome sequence of CBS 2479, the standard type strain of Trichosporon asahii.</title>
        <authorList>
            <person name="Yang R.Y."/>
            <person name="Li H.T."/>
            <person name="Zhu H."/>
            <person name="Zhou G.P."/>
            <person name="Wang M."/>
            <person name="Wang L."/>
        </authorList>
    </citation>
    <scope>NUCLEOTIDE SEQUENCE [LARGE SCALE GENOMIC DNA]</scope>
    <source>
        <strain evidence="4">ATCC 90039 / CBS 2479 / JCM 2466 / KCTC 7840 / NCYC 2677 / UAMH 7654</strain>
    </source>
</reference>
<dbReference type="RefSeq" id="XP_014181086.1">
    <property type="nucleotide sequence ID" value="XM_014325611.1"/>
</dbReference>